<sequence>MMKKIKELVLEDVDDRSNQNNNNGSINHTNNEHQTNKMKPVNPDLLDENQHYHETIQADKHVADFPEENTQNQEEVASSCNIVNEWRKQEIMRIMDMNFPEFKLKSDEFFQNIAEWADPQCYEGIKETQRLNRILSEKIEKEKEVKRQGMLLRQKLYEELQAIKQQGRQEQQEERANTQKFLALTFLPEKKKFIDENPESDTELKPDLTSSVFQTELKESDIIPKSNENNSVPELDLISSETIDHAIQRNTLPEMLDENGSCQLESKHKVKKNFLKRNIQVL</sequence>
<dbReference type="AlphaFoldDB" id="A0A812CLD3"/>
<evidence type="ECO:0000256" key="5">
    <source>
        <dbReference type="SAM" id="MobiDB-lite"/>
    </source>
</evidence>
<accession>A0A812CLD3</accession>
<proteinExistence type="inferred from homology"/>
<evidence type="ECO:0000256" key="2">
    <source>
        <dbReference type="ARBA" id="ARBA00019480"/>
    </source>
</evidence>
<dbReference type="OrthoDB" id="9946895at2759"/>
<dbReference type="PANTHER" id="PTHR22012:SF2">
    <property type="entry name" value="FIBROUS SHEATH-INTERACTING PROTEIN 1"/>
    <property type="match status" value="1"/>
</dbReference>
<dbReference type="PRINTS" id="PR02075">
    <property type="entry name" value="FIBSHEATHIP1"/>
</dbReference>
<evidence type="ECO:0000313" key="6">
    <source>
        <dbReference type="EMBL" id="CAE1275175.1"/>
    </source>
</evidence>
<keyword evidence="7" id="KW-1185">Reference proteome</keyword>
<evidence type="ECO:0000256" key="1">
    <source>
        <dbReference type="ARBA" id="ARBA00010495"/>
    </source>
</evidence>
<keyword evidence="3 4" id="KW-0175">Coiled coil</keyword>
<organism evidence="6 7">
    <name type="scientific">Acanthosepion pharaonis</name>
    <name type="common">Pharaoh cuttlefish</name>
    <name type="synonym">Sepia pharaonis</name>
    <dbReference type="NCBI Taxonomy" id="158019"/>
    <lineage>
        <taxon>Eukaryota</taxon>
        <taxon>Metazoa</taxon>
        <taxon>Spiralia</taxon>
        <taxon>Lophotrochozoa</taxon>
        <taxon>Mollusca</taxon>
        <taxon>Cephalopoda</taxon>
        <taxon>Coleoidea</taxon>
        <taxon>Decapodiformes</taxon>
        <taxon>Sepiida</taxon>
        <taxon>Sepiina</taxon>
        <taxon>Sepiidae</taxon>
        <taxon>Acanthosepion</taxon>
    </lineage>
</organism>
<feature type="region of interest" description="Disordered" evidence="5">
    <location>
        <begin position="11"/>
        <end position="39"/>
    </location>
</feature>
<evidence type="ECO:0000256" key="4">
    <source>
        <dbReference type="SAM" id="Coils"/>
    </source>
</evidence>
<name>A0A812CLD3_ACAPH</name>
<evidence type="ECO:0000256" key="3">
    <source>
        <dbReference type="ARBA" id="ARBA00023054"/>
    </source>
</evidence>
<feature type="compositionally biased region" description="Low complexity" evidence="5">
    <location>
        <begin position="18"/>
        <end position="29"/>
    </location>
</feature>
<gene>
    <name evidence="6" type="ORF">SPHA_39317</name>
</gene>
<dbReference type="EMBL" id="CAHIKZ030001816">
    <property type="protein sequence ID" value="CAE1275175.1"/>
    <property type="molecule type" value="Genomic_DNA"/>
</dbReference>
<reference evidence="6" key="1">
    <citation type="submission" date="2021-01" db="EMBL/GenBank/DDBJ databases">
        <authorList>
            <person name="Li R."/>
            <person name="Bekaert M."/>
        </authorList>
    </citation>
    <scope>NUCLEOTIDE SEQUENCE</scope>
    <source>
        <strain evidence="6">Farmed</strain>
    </source>
</reference>
<dbReference type="Pfam" id="PF15554">
    <property type="entry name" value="FSIP1"/>
    <property type="match status" value="1"/>
</dbReference>
<dbReference type="Proteomes" id="UP000597762">
    <property type="component" value="Unassembled WGS sequence"/>
</dbReference>
<comment type="similarity">
    <text evidence="1">Belongs to the FSIP1 family.</text>
</comment>
<dbReference type="PANTHER" id="PTHR22012">
    <property type="entry name" value="FIBROUS SHEATH INTERACTING PROTEIN 1"/>
    <property type="match status" value="1"/>
</dbReference>
<dbReference type="InterPro" id="IPR026246">
    <property type="entry name" value="Fsip1"/>
</dbReference>
<comment type="caution">
    <text evidence="6">The sequence shown here is derived from an EMBL/GenBank/DDBJ whole genome shotgun (WGS) entry which is preliminary data.</text>
</comment>
<feature type="coiled-coil region" evidence="4">
    <location>
        <begin position="125"/>
        <end position="177"/>
    </location>
</feature>
<protein>
    <recommendedName>
        <fullName evidence="2">Fibrous sheath-interacting protein 1</fullName>
    </recommendedName>
</protein>
<evidence type="ECO:0000313" key="7">
    <source>
        <dbReference type="Proteomes" id="UP000597762"/>
    </source>
</evidence>